<evidence type="ECO:0000256" key="2">
    <source>
        <dbReference type="ARBA" id="ARBA00013855"/>
    </source>
</evidence>
<dbReference type="InterPro" id="IPR042175">
    <property type="entry name" value="Cell/Rod_MreC_2"/>
</dbReference>
<evidence type="ECO:0000313" key="9">
    <source>
        <dbReference type="Proteomes" id="UP000243205"/>
    </source>
</evidence>
<dbReference type="Gene3D" id="2.40.10.340">
    <property type="entry name" value="Rod shape-determining protein MreC, domain 1"/>
    <property type="match status" value="1"/>
</dbReference>
<protein>
    <recommendedName>
        <fullName evidence="2 5">Cell shape-determining protein MreC</fullName>
    </recommendedName>
    <alternativeName>
        <fullName evidence="4 5">Cell shape protein MreC</fullName>
    </alternativeName>
</protein>
<comment type="function">
    <text evidence="5">Involved in formation and maintenance of cell shape.</text>
</comment>
<dbReference type="InterPro" id="IPR042177">
    <property type="entry name" value="Cell/Rod_1"/>
</dbReference>
<dbReference type="Proteomes" id="UP000243205">
    <property type="component" value="Unassembled WGS sequence"/>
</dbReference>
<name>A0A1G7D432_9BACT</name>
<evidence type="ECO:0000256" key="3">
    <source>
        <dbReference type="ARBA" id="ARBA00022960"/>
    </source>
</evidence>
<dbReference type="NCBIfam" id="TIGR00219">
    <property type="entry name" value="mreC"/>
    <property type="match status" value="1"/>
</dbReference>
<reference evidence="9" key="1">
    <citation type="submission" date="2016-10" db="EMBL/GenBank/DDBJ databases">
        <authorList>
            <person name="Varghese N."/>
            <person name="Submissions S."/>
        </authorList>
    </citation>
    <scope>NUCLEOTIDE SEQUENCE [LARGE SCALE GENOMIC DNA]</scope>
    <source>
        <strain evidence="9">DSM 8987</strain>
    </source>
</reference>
<feature type="domain" description="Rod shape-determining protein MreC beta-barrel core" evidence="7">
    <location>
        <begin position="123"/>
        <end position="267"/>
    </location>
</feature>
<organism evidence="8 9">
    <name type="scientific">Desulfuromonas thiophila</name>
    <dbReference type="NCBI Taxonomy" id="57664"/>
    <lineage>
        <taxon>Bacteria</taxon>
        <taxon>Pseudomonadati</taxon>
        <taxon>Thermodesulfobacteriota</taxon>
        <taxon>Desulfuromonadia</taxon>
        <taxon>Desulfuromonadales</taxon>
        <taxon>Desulfuromonadaceae</taxon>
        <taxon>Desulfuromonas</taxon>
    </lineage>
</organism>
<dbReference type="STRING" id="57664.SAMN05661003_11220"/>
<evidence type="ECO:0000256" key="1">
    <source>
        <dbReference type="ARBA" id="ARBA00009369"/>
    </source>
</evidence>
<accession>A0A1G7D432</accession>
<dbReference type="GO" id="GO:0005886">
    <property type="term" value="C:plasma membrane"/>
    <property type="evidence" value="ECO:0007669"/>
    <property type="project" value="TreeGrafter"/>
</dbReference>
<dbReference type="RefSeq" id="WP_092079216.1">
    <property type="nucleotide sequence ID" value="NZ_CALFZY010000003.1"/>
</dbReference>
<dbReference type="InterPro" id="IPR055342">
    <property type="entry name" value="MreC_beta-barrel_core"/>
</dbReference>
<dbReference type="AlphaFoldDB" id="A0A1G7D432"/>
<feature type="coiled-coil region" evidence="6">
    <location>
        <begin position="70"/>
        <end position="97"/>
    </location>
</feature>
<gene>
    <name evidence="8" type="ORF">SAMN05661003_11220</name>
</gene>
<dbReference type="Pfam" id="PF04085">
    <property type="entry name" value="MreC"/>
    <property type="match status" value="1"/>
</dbReference>
<sequence>MRDFFHRHRLSLFFLALILGALLLYSNALRQKQHTSLFESLVLSLTAPLLEGTDQLRYRLHQLWSDYLHLVAVQKHNQHLQQQLGEARRQLALREEMAQENIRLLALLNLRQGFNQPGLAARVIAADAVSWFRTLTIDRGLTDGLHEGAAVIAPAGVVGRIIKCTNHSARVLLLTDASSAAAALVQDSRTRGVVRGQGSYLSFDYADRLHPIKIGDQVVTAGTGGIFPKGLPIGSVSRVQQENYGLFQTVEVRPAVDFSRLEEVLVLLPEAP</sequence>
<dbReference type="PANTHER" id="PTHR34138:SF1">
    <property type="entry name" value="CELL SHAPE-DETERMINING PROTEIN MREC"/>
    <property type="match status" value="1"/>
</dbReference>
<keyword evidence="6" id="KW-0175">Coiled coil</keyword>
<proteinExistence type="inferred from homology"/>
<evidence type="ECO:0000259" key="7">
    <source>
        <dbReference type="Pfam" id="PF04085"/>
    </source>
</evidence>
<evidence type="ECO:0000256" key="4">
    <source>
        <dbReference type="ARBA" id="ARBA00032089"/>
    </source>
</evidence>
<dbReference type="OrthoDB" id="9808025at2"/>
<dbReference type="PANTHER" id="PTHR34138">
    <property type="entry name" value="CELL SHAPE-DETERMINING PROTEIN MREC"/>
    <property type="match status" value="1"/>
</dbReference>
<keyword evidence="9" id="KW-1185">Reference proteome</keyword>
<keyword evidence="3 5" id="KW-0133">Cell shape</keyword>
<dbReference type="PIRSF" id="PIRSF038471">
    <property type="entry name" value="MreC"/>
    <property type="match status" value="1"/>
</dbReference>
<dbReference type="InterPro" id="IPR007221">
    <property type="entry name" value="MreC"/>
</dbReference>
<evidence type="ECO:0000313" key="8">
    <source>
        <dbReference type="EMBL" id="SDE46362.1"/>
    </source>
</evidence>
<dbReference type="GO" id="GO:0008360">
    <property type="term" value="P:regulation of cell shape"/>
    <property type="evidence" value="ECO:0007669"/>
    <property type="project" value="UniProtKB-KW"/>
</dbReference>
<evidence type="ECO:0000256" key="5">
    <source>
        <dbReference type="PIRNR" id="PIRNR038471"/>
    </source>
</evidence>
<dbReference type="Gene3D" id="2.40.10.350">
    <property type="entry name" value="Rod shape-determining protein MreC, domain 2"/>
    <property type="match status" value="1"/>
</dbReference>
<evidence type="ECO:0000256" key="6">
    <source>
        <dbReference type="SAM" id="Coils"/>
    </source>
</evidence>
<comment type="similarity">
    <text evidence="1 5">Belongs to the MreC family.</text>
</comment>
<dbReference type="EMBL" id="FNAQ01000012">
    <property type="protein sequence ID" value="SDE46362.1"/>
    <property type="molecule type" value="Genomic_DNA"/>
</dbReference>